<proteinExistence type="predicted"/>
<gene>
    <name evidence="1" type="ORF">SDC9_84097</name>
</gene>
<dbReference type="Pfam" id="PF14123">
    <property type="entry name" value="DUF4290"/>
    <property type="match status" value="1"/>
</dbReference>
<dbReference type="EMBL" id="VSSQ01007963">
    <property type="protein sequence ID" value="MPM37480.1"/>
    <property type="molecule type" value="Genomic_DNA"/>
</dbReference>
<protein>
    <recommendedName>
        <fullName evidence="2">DUF4290 domain-containing protein</fullName>
    </recommendedName>
</protein>
<dbReference type="InterPro" id="IPR025632">
    <property type="entry name" value="DUF4290"/>
</dbReference>
<evidence type="ECO:0008006" key="2">
    <source>
        <dbReference type="Google" id="ProtNLM"/>
    </source>
</evidence>
<evidence type="ECO:0000313" key="1">
    <source>
        <dbReference type="EMBL" id="MPM37480.1"/>
    </source>
</evidence>
<name>A0A644Z9B5_9ZZZZ</name>
<organism evidence="1">
    <name type="scientific">bioreactor metagenome</name>
    <dbReference type="NCBI Taxonomy" id="1076179"/>
    <lineage>
        <taxon>unclassified sequences</taxon>
        <taxon>metagenomes</taxon>
        <taxon>ecological metagenomes</taxon>
    </lineage>
</organism>
<comment type="caution">
    <text evidence="1">The sequence shown here is derived from an EMBL/GenBank/DDBJ whole genome shotgun (WGS) entry which is preliminary data.</text>
</comment>
<accession>A0A644Z9B5</accession>
<dbReference type="AlphaFoldDB" id="A0A644Z9B5"/>
<sequence length="201" mass="23576">MEIDMIYNTQKKKLIMPEYGRNIQNMVDHCVMLKDKDERRKCAYAVVDIMGSMFPHLRDVNDFKHILWDHLAIMSDFKLDIDYPYEVVTKEDLNTAPDKLNYSRPTMKFRHYGKLLEKMITIAADMEDGEKKDSLIAQLTTQMKKSYSQWNKEVDDEKIIADLLELSGGKIQLDNESYSIADVKSTASKRRLKTIKSQRRK</sequence>
<reference evidence="1" key="1">
    <citation type="submission" date="2019-08" db="EMBL/GenBank/DDBJ databases">
        <authorList>
            <person name="Kucharzyk K."/>
            <person name="Murdoch R.W."/>
            <person name="Higgins S."/>
            <person name="Loffler F."/>
        </authorList>
    </citation>
    <scope>NUCLEOTIDE SEQUENCE</scope>
</reference>